<evidence type="ECO:0000313" key="11">
    <source>
        <dbReference type="EMBL" id="SMC25614.1"/>
    </source>
</evidence>
<organism evidence="11 12">
    <name type="scientific">Desulfacinum hydrothermale DSM 13146</name>
    <dbReference type="NCBI Taxonomy" id="1121390"/>
    <lineage>
        <taxon>Bacteria</taxon>
        <taxon>Pseudomonadati</taxon>
        <taxon>Thermodesulfobacteriota</taxon>
        <taxon>Syntrophobacteria</taxon>
        <taxon>Syntrophobacterales</taxon>
        <taxon>Syntrophobacteraceae</taxon>
        <taxon>Desulfacinum</taxon>
    </lineage>
</organism>
<dbReference type="GO" id="GO:0008652">
    <property type="term" value="P:amino acid biosynthetic process"/>
    <property type="evidence" value="ECO:0007669"/>
    <property type="project" value="UniProtKB-KW"/>
</dbReference>
<evidence type="ECO:0000256" key="2">
    <source>
        <dbReference type="ARBA" id="ARBA00004902"/>
    </source>
</evidence>
<dbReference type="NCBIfam" id="NF003807">
    <property type="entry name" value="PRK05395.1-4"/>
    <property type="match status" value="1"/>
</dbReference>
<gene>
    <name evidence="7" type="primary">aroQ</name>
    <name evidence="11" type="ORF">SAMN02746041_02382</name>
</gene>
<keyword evidence="6 7" id="KW-0456">Lyase</keyword>
<dbReference type="HAMAP" id="MF_00169">
    <property type="entry name" value="AroQ"/>
    <property type="match status" value="1"/>
</dbReference>
<dbReference type="RefSeq" id="WP_084058111.1">
    <property type="nucleotide sequence ID" value="NZ_FWXF01000014.1"/>
</dbReference>
<evidence type="ECO:0000313" key="12">
    <source>
        <dbReference type="Proteomes" id="UP000192783"/>
    </source>
</evidence>
<dbReference type="InterPro" id="IPR001874">
    <property type="entry name" value="DHquinase_II"/>
</dbReference>
<feature type="binding site" evidence="7 9">
    <location>
        <position position="88"/>
    </location>
    <ligand>
        <name>substrate</name>
    </ligand>
</feature>
<dbReference type="PIRSF" id="PIRSF001399">
    <property type="entry name" value="DHquinase_II"/>
    <property type="match status" value="1"/>
</dbReference>
<dbReference type="AlphaFoldDB" id="A0A1W1XP21"/>
<comment type="similarity">
    <text evidence="3 7">Belongs to the type-II 3-dehydroquinase family.</text>
</comment>
<dbReference type="STRING" id="1121390.SAMN02746041_02382"/>
<evidence type="ECO:0000256" key="10">
    <source>
        <dbReference type="PIRSR" id="PIRSR001399-3"/>
    </source>
</evidence>
<comment type="pathway">
    <text evidence="2 7">Metabolic intermediate biosynthesis; chorismate biosynthesis; chorismate from D-erythrose 4-phosphate and phosphoenolpyruvate: step 3/7.</text>
</comment>
<dbReference type="UniPathway" id="UPA00053">
    <property type="reaction ID" value="UER00086"/>
</dbReference>
<dbReference type="PANTHER" id="PTHR21272">
    <property type="entry name" value="CATABOLIC 3-DEHYDROQUINASE"/>
    <property type="match status" value="1"/>
</dbReference>
<dbReference type="NCBIfam" id="TIGR01088">
    <property type="entry name" value="aroQ"/>
    <property type="match status" value="1"/>
</dbReference>
<evidence type="ECO:0000256" key="3">
    <source>
        <dbReference type="ARBA" id="ARBA00011037"/>
    </source>
</evidence>
<dbReference type="SUPFAM" id="SSF52304">
    <property type="entry name" value="Type II 3-dehydroquinate dehydratase"/>
    <property type="match status" value="1"/>
</dbReference>
<keyword evidence="7" id="KW-0057">Aromatic amino acid biosynthesis</keyword>
<comment type="catalytic activity">
    <reaction evidence="1 7">
        <text>3-dehydroquinate = 3-dehydroshikimate + H2O</text>
        <dbReference type="Rhea" id="RHEA:21096"/>
        <dbReference type="ChEBI" id="CHEBI:15377"/>
        <dbReference type="ChEBI" id="CHEBI:16630"/>
        <dbReference type="ChEBI" id="CHEBI:32364"/>
        <dbReference type="EC" id="4.2.1.10"/>
    </reaction>
</comment>
<evidence type="ECO:0000256" key="9">
    <source>
        <dbReference type="PIRSR" id="PIRSR001399-2"/>
    </source>
</evidence>
<evidence type="ECO:0000256" key="6">
    <source>
        <dbReference type="ARBA" id="ARBA00023239"/>
    </source>
</evidence>
<dbReference type="Proteomes" id="UP000192783">
    <property type="component" value="Unassembled WGS sequence"/>
</dbReference>
<feature type="site" description="Transition state stabilizer" evidence="7 10">
    <location>
        <position position="18"/>
    </location>
</feature>
<dbReference type="Pfam" id="PF01220">
    <property type="entry name" value="DHquinase_II"/>
    <property type="match status" value="1"/>
</dbReference>
<dbReference type="GO" id="GO:0019631">
    <property type="term" value="P:quinate catabolic process"/>
    <property type="evidence" value="ECO:0007669"/>
    <property type="project" value="TreeGrafter"/>
</dbReference>
<reference evidence="11 12" key="1">
    <citation type="submission" date="2017-04" db="EMBL/GenBank/DDBJ databases">
        <authorList>
            <person name="Afonso C.L."/>
            <person name="Miller P.J."/>
            <person name="Scott M.A."/>
            <person name="Spackman E."/>
            <person name="Goraichik I."/>
            <person name="Dimitrov K.M."/>
            <person name="Suarez D.L."/>
            <person name="Swayne D.E."/>
        </authorList>
    </citation>
    <scope>NUCLEOTIDE SEQUENCE [LARGE SCALE GENOMIC DNA]</scope>
    <source>
        <strain evidence="11 12">DSM 13146</strain>
    </source>
</reference>
<feature type="active site" description="Proton donor" evidence="7 8">
    <location>
        <position position="101"/>
    </location>
</feature>
<proteinExistence type="inferred from homology"/>
<dbReference type="PANTHER" id="PTHR21272:SF3">
    <property type="entry name" value="CATABOLIC 3-DEHYDROQUINASE"/>
    <property type="match status" value="1"/>
</dbReference>
<accession>A0A1W1XP21</accession>
<feature type="binding site" evidence="7 9">
    <location>
        <position position="112"/>
    </location>
    <ligand>
        <name>substrate</name>
    </ligand>
</feature>
<feature type="binding site" evidence="7 9">
    <location>
        <position position="81"/>
    </location>
    <ligand>
        <name>substrate</name>
    </ligand>
</feature>
<comment type="subunit">
    <text evidence="4 7">Homododecamer.</text>
</comment>
<comment type="function">
    <text evidence="7">Catalyzes a trans-dehydration via an enolate intermediate.</text>
</comment>
<feature type="binding site" evidence="7 9">
    <location>
        <begin position="102"/>
        <end position="103"/>
    </location>
    <ligand>
        <name>substrate</name>
    </ligand>
</feature>
<dbReference type="EMBL" id="FWXF01000014">
    <property type="protein sequence ID" value="SMC25614.1"/>
    <property type="molecule type" value="Genomic_DNA"/>
</dbReference>
<evidence type="ECO:0000256" key="1">
    <source>
        <dbReference type="ARBA" id="ARBA00001864"/>
    </source>
</evidence>
<dbReference type="InterPro" id="IPR036441">
    <property type="entry name" value="DHquinase_II_sf"/>
</dbReference>
<dbReference type="CDD" id="cd00466">
    <property type="entry name" value="DHQase_II"/>
    <property type="match status" value="1"/>
</dbReference>
<name>A0A1W1XP21_9BACT</name>
<keyword evidence="12" id="KW-1185">Reference proteome</keyword>
<protein>
    <recommendedName>
        <fullName evidence="5 7">3-dehydroquinate dehydratase</fullName>
        <shortName evidence="7">3-dehydroquinase</shortName>
        <ecNumber evidence="5 7">4.2.1.10</ecNumber>
    </recommendedName>
    <alternativeName>
        <fullName evidence="7">Type II DHQase</fullName>
    </alternativeName>
</protein>
<feature type="active site" description="Proton acceptor" evidence="7 8">
    <location>
        <position position="23"/>
    </location>
</feature>
<keyword evidence="7" id="KW-0028">Amino-acid biosynthesis</keyword>
<dbReference type="EC" id="4.2.1.10" evidence="5 7"/>
<dbReference type="OrthoDB" id="9790793at2"/>
<evidence type="ECO:0000256" key="4">
    <source>
        <dbReference type="ARBA" id="ARBA00011193"/>
    </source>
</evidence>
<evidence type="ECO:0000256" key="8">
    <source>
        <dbReference type="PIRSR" id="PIRSR001399-1"/>
    </source>
</evidence>
<evidence type="ECO:0000256" key="5">
    <source>
        <dbReference type="ARBA" id="ARBA00012060"/>
    </source>
</evidence>
<dbReference type="GO" id="GO:0003855">
    <property type="term" value="F:3-dehydroquinate dehydratase activity"/>
    <property type="evidence" value="ECO:0007669"/>
    <property type="project" value="UniProtKB-UniRule"/>
</dbReference>
<dbReference type="NCBIfam" id="NF003805">
    <property type="entry name" value="PRK05395.1-2"/>
    <property type="match status" value="1"/>
</dbReference>
<evidence type="ECO:0000256" key="7">
    <source>
        <dbReference type="HAMAP-Rule" id="MF_00169"/>
    </source>
</evidence>
<dbReference type="Gene3D" id="3.40.50.9100">
    <property type="entry name" value="Dehydroquinase, class II"/>
    <property type="match status" value="1"/>
</dbReference>
<dbReference type="GO" id="GO:0009073">
    <property type="term" value="P:aromatic amino acid family biosynthetic process"/>
    <property type="evidence" value="ECO:0007669"/>
    <property type="project" value="UniProtKB-KW"/>
</dbReference>
<feature type="binding site" evidence="7 9">
    <location>
        <position position="75"/>
    </location>
    <ligand>
        <name>substrate</name>
    </ligand>
</feature>
<sequence length="147" mass="16421">MKRILVLHGINLNMFGKRDRSQYGTMTLEAINERIAALAQELGVHVECVQTNHEGEMVERIHRAHDDGTDAVIINAGAWTHYNYAIRDALEILQIPVIEVHMSHIQSREPFRHTSVLAPVVTGQISGFGVVSYLLGLRAALECLNAR</sequence>
<dbReference type="GO" id="GO:0009423">
    <property type="term" value="P:chorismate biosynthetic process"/>
    <property type="evidence" value="ECO:0007669"/>
    <property type="project" value="UniProtKB-UniRule"/>
</dbReference>